<evidence type="ECO:0000313" key="2">
    <source>
        <dbReference type="EMBL" id="GBO12021.1"/>
    </source>
</evidence>
<reference evidence="2 3" key="1">
    <citation type="journal article" date="2019" name="Sci. Rep.">
        <title>Orb-weaving spider Araneus ventricosus genome elucidates the spidroin gene catalogue.</title>
        <authorList>
            <person name="Kono N."/>
            <person name="Nakamura H."/>
            <person name="Ohtoshi R."/>
            <person name="Moran D.A.P."/>
            <person name="Shinohara A."/>
            <person name="Yoshida Y."/>
            <person name="Fujiwara M."/>
            <person name="Mori M."/>
            <person name="Tomita M."/>
            <person name="Arakawa K."/>
        </authorList>
    </citation>
    <scope>NUCLEOTIDE SEQUENCE [LARGE SCALE GENOMIC DNA]</scope>
</reference>
<organism evidence="2 3">
    <name type="scientific">Araneus ventricosus</name>
    <name type="common">Orbweaver spider</name>
    <name type="synonym">Epeira ventricosa</name>
    <dbReference type="NCBI Taxonomy" id="182803"/>
    <lineage>
        <taxon>Eukaryota</taxon>
        <taxon>Metazoa</taxon>
        <taxon>Ecdysozoa</taxon>
        <taxon>Arthropoda</taxon>
        <taxon>Chelicerata</taxon>
        <taxon>Arachnida</taxon>
        <taxon>Araneae</taxon>
        <taxon>Araneomorphae</taxon>
        <taxon>Entelegynae</taxon>
        <taxon>Araneoidea</taxon>
        <taxon>Araneidae</taxon>
        <taxon>Araneus</taxon>
    </lineage>
</organism>
<evidence type="ECO:0000313" key="3">
    <source>
        <dbReference type="Proteomes" id="UP000499080"/>
    </source>
</evidence>
<dbReference type="Proteomes" id="UP000499080">
    <property type="component" value="Unassembled WGS sequence"/>
</dbReference>
<proteinExistence type="predicted"/>
<comment type="caution">
    <text evidence="2">The sequence shown here is derived from an EMBL/GenBank/DDBJ whole genome shotgun (WGS) entry which is preliminary data.</text>
</comment>
<dbReference type="AlphaFoldDB" id="A0A4Y2UIS1"/>
<name>A0A4Y2UIS1_ARAVE</name>
<sequence>MSEIDMNLWFTQGRISKKRRDPSNLIQTKPVNETRDGAGRAARRSGCGTKVLSVIRMTNFYGHTSVDRERPDTRKVSSEKTITDTYLPRRIIDYPSSCIKTIPKYNA</sequence>
<dbReference type="EMBL" id="BGPR01036703">
    <property type="protein sequence ID" value="GBO12021.1"/>
    <property type="molecule type" value="Genomic_DNA"/>
</dbReference>
<keyword evidence="3" id="KW-1185">Reference proteome</keyword>
<accession>A0A4Y2UIS1</accession>
<gene>
    <name evidence="2" type="ORF">AVEN_212257_1</name>
</gene>
<evidence type="ECO:0000256" key="1">
    <source>
        <dbReference type="SAM" id="MobiDB-lite"/>
    </source>
</evidence>
<feature type="region of interest" description="Disordered" evidence="1">
    <location>
        <begin position="19"/>
        <end position="43"/>
    </location>
</feature>
<protein>
    <submittedName>
        <fullName evidence="2">Uncharacterized protein</fullName>
    </submittedName>
</protein>